<feature type="transmembrane region" description="Helical" evidence="2">
    <location>
        <begin position="932"/>
        <end position="949"/>
    </location>
</feature>
<feature type="transmembrane region" description="Helical" evidence="2">
    <location>
        <begin position="428"/>
        <end position="447"/>
    </location>
</feature>
<keyword evidence="2" id="KW-1133">Transmembrane helix</keyword>
<keyword evidence="2" id="KW-0812">Transmembrane</keyword>
<feature type="transmembrane region" description="Helical" evidence="2">
    <location>
        <begin position="376"/>
        <end position="395"/>
    </location>
</feature>
<feature type="transmembrane region" description="Helical" evidence="2">
    <location>
        <begin position="401"/>
        <end position="421"/>
    </location>
</feature>
<dbReference type="SUPFAM" id="SSF82866">
    <property type="entry name" value="Multidrug efflux transporter AcrB transmembrane domain"/>
    <property type="match status" value="2"/>
</dbReference>
<reference evidence="4" key="1">
    <citation type="submission" date="2016-09" db="EMBL/GenBank/DDBJ databases">
        <title>Genome Sequence of Bathymodiolus thermophilus sulfur-oxidizing gill endosymbiont.</title>
        <authorList>
            <person name="Ponnudurai R."/>
            <person name="Kleiner M."/>
            <person name="Sayavedra L."/>
            <person name="Thuermer A."/>
            <person name="Felbeck H."/>
            <person name="Schlueter R."/>
            <person name="Schweder T."/>
            <person name="Markert S."/>
        </authorList>
    </citation>
    <scope>NUCLEOTIDE SEQUENCE [LARGE SCALE GENOMIC DNA]</scope>
    <source>
        <strain evidence="4">BAT/CrabSpa'14</strain>
    </source>
</reference>
<dbReference type="Gene3D" id="1.20.1640.10">
    <property type="entry name" value="Multidrug efflux transporter AcrB transmembrane domain"/>
    <property type="match status" value="2"/>
</dbReference>
<dbReference type="Gene3D" id="3.30.2090.10">
    <property type="entry name" value="Multidrug efflux transporter AcrB TolC docking domain, DN and DC subdomains"/>
    <property type="match status" value="2"/>
</dbReference>
<feature type="transmembrane region" description="Helical" evidence="2">
    <location>
        <begin position="568"/>
        <end position="589"/>
    </location>
</feature>
<dbReference type="PRINTS" id="PR00702">
    <property type="entry name" value="ACRIFLAVINRP"/>
</dbReference>
<feature type="transmembrane region" description="Helical" evidence="2">
    <location>
        <begin position="955"/>
        <end position="978"/>
    </location>
</feature>
<dbReference type="PANTHER" id="PTHR32063">
    <property type="match status" value="1"/>
</dbReference>
<proteinExistence type="predicted"/>
<dbReference type="InterPro" id="IPR001036">
    <property type="entry name" value="Acrflvin-R"/>
</dbReference>
<dbReference type="RefSeq" id="WP_241832170.1">
    <property type="nucleotide sequence ID" value="NZ_MIQH01001094.1"/>
</dbReference>
<protein>
    <submittedName>
        <fullName evidence="3">Acriflavin resistance protein</fullName>
    </submittedName>
</protein>
<gene>
    <name evidence="3" type="ORF">BGC33_08260</name>
</gene>
<dbReference type="EMBL" id="MIQH01001094">
    <property type="protein sequence ID" value="ONF42097.1"/>
    <property type="molecule type" value="Genomic_DNA"/>
</dbReference>
<dbReference type="GO" id="GO:0042910">
    <property type="term" value="F:xenobiotic transmembrane transporter activity"/>
    <property type="evidence" value="ECO:0007669"/>
    <property type="project" value="TreeGrafter"/>
</dbReference>
<name>A0A293PB54_9GAMM</name>
<feature type="compositionally biased region" description="Basic and acidic residues" evidence="1">
    <location>
        <begin position="1141"/>
        <end position="1150"/>
    </location>
</feature>
<dbReference type="SUPFAM" id="SSF82714">
    <property type="entry name" value="Multidrug efflux transporter AcrB TolC docking domain, DN and DC subdomains"/>
    <property type="match status" value="2"/>
</dbReference>
<dbReference type="AlphaFoldDB" id="A0A293PB54"/>
<evidence type="ECO:0000256" key="1">
    <source>
        <dbReference type="SAM" id="MobiDB-lite"/>
    </source>
</evidence>
<feature type="transmembrane region" description="Helical" evidence="2">
    <location>
        <begin position="478"/>
        <end position="498"/>
    </location>
</feature>
<dbReference type="SUPFAM" id="SSF82693">
    <property type="entry name" value="Multidrug efflux transporter AcrB pore domain, PN1, PN2, PC1 and PC2 subdomains"/>
    <property type="match status" value="3"/>
</dbReference>
<feature type="transmembrane region" description="Helical" evidence="2">
    <location>
        <begin position="38"/>
        <end position="61"/>
    </location>
</feature>
<accession>A0A293PB54</accession>
<dbReference type="Gene3D" id="3.30.70.1430">
    <property type="entry name" value="Multidrug efflux transporter AcrB pore domain"/>
    <property type="match status" value="2"/>
</dbReference>
<feature type="transmembrane region" description="Helical" evidence="2">
    <location>
        <begin position="505"/>
        <end position="528"/>
    </location>
</feature>
<keyword evidence="2" id="KW-0472">Membrane</keyword>
<feature type="transmembrane region" description="Helical" evidence="2">
    <location>
        <begin position="1029"/>
        <end position="1048"/>
    </location>
</feature>
<dbReference type="Pfam" id="PF00873">
    <property type="entry name" value="ACR_tran"/>
    <property type="match status" value="1"/>
</dbReference>
<dbReference type="InterPro" id="IPR027463">
    <property type="entry name" value="AcrB_DN_DC_subdom"/>
</dbReference>
<organism evidence="3 4">
    <name type="scientific">Bathymodiolus thermophilus thioautotrophic gill symbiont</name>
    <dbReference type="NCBI Taxonomy" id="2360"/>
    <lineage>
        <taxon>Bacteria</taxon>
        <taxon>Pseudomonadati</taxon>
        <taxon>Pseudomonadota</taxon>
        <taxon>Gammaproteobacteria</taxon>
        <taxon>sulfur-oxidizing symbionts</taxon>
    </lineage>
</organism>
<dbReference type="Proteomes" id="UP000182798">
    <property type="component" value="Unassembled WGS sequence"/>
</dbReference>
<evidence type="ECO:0000313" key="3">
    <source>
        <dbReference type="EMBL" id="ONF42097.1"/>
    </source>
</evidence>
<feature type="transmembrane region" description="Helical" evidence="2">
    <location>
        <begin position="990"/>
        <end position="1009"/>
    </location>
</feature>
<feature type="transmembrane region" description="Helical" evidence="2">
    <location>
        <begin position="1060"/>
        <end position="1080"/>
    </location>
</feature>
<evidence type="ECO:0000256" key="2">
    <source>
        <dbReference type="SAM" id="Phobius"/>
    </source>
</evidence>
<evidence type="ECO:0000313" key="4">
    <source>
        <dbReference type="Proteomes" id="UP000182798"/>
    </source>
</evidence>
<feature type="region of interest" description="Disordered" evidence="1">
    <location>
        <begin position="1141"/>
        <end position="1190"/>
    </location>
</feature>
<sequence>MKKHEHIDLSKEENIDKNIILDDLKDYELGVAGKLTKAFITSPLSIILFFAMLGAGIMGLISTPRQEDPQISVPMIDVFVEYPGASSEEVSNIIVKPLERLMSDILGVKHVYSVSDKGRGIITIEFDVGQEMTDSVAKVRDKILSNSEFMPPSVRQPLIKPKEIDDVSIINLTLWSKSLDDGQLRALGLELLQQLKKVPNTNHGFVVGGRKEIFHIDVFPGRLAGYGISIQQISHTISGANVSSHTGNIELNGYKMEVYSGDFFKKVEDIENLVVAVKEGKPVYVRDVADVYYAPEEANHMVNHYTGIASKDKIRATGEQAVTVAIAKKFGTNGVKVADDILAKVEELKGRLIPDNVEVSVSRNYGKSAKDKVNSLIKKLFIATGAVTLLVWFALGIRPAIVVTLVIPVVLLMTIFSAWMLGMTIDRVSLFALIFSIGILVDDAIVVTENIYRRWLIDNKITIATAIDAVREVGNPTILATFTVVAALVPMAAVSGMMGPYMAPIPVLGSVAMMFSLFAAFAFTPYFVMKFVPPLDVLHKMHKKEEREGKALQAFFQSTISKLFNVKFYGMSFLIGLVVAFFLSMSMFYSTAVPVKMLPLDNKSEFGVSLDMPDGAALSKTASTLHKMAQILRKMPEVVSIQTYSGTAKPFDFNGLVRHSYLRQNASEGELQIQLSEKGDRHRSSHEIALEARQLIQQVALDAGANYAVVEMPPGPPVLRPVVAEVYGPDKATRRKLASDLTEMFKASGTMTDIDNLMRDEYPVINFQVDTVKASRFGVSVQTIKETLAMAMSSFNVTTIRLKNALEPSSVRLKVPLSRRSQLSYLTQLPVPSQHGGMIPISELGAFVYKKQNDLIFHKDLIDVEYVLGEPIGRLSAPIYAMFGVDDLLLDYQTVNGKQLQGEYLGPPEDQTVPSFEWSGEWTVTFETFRDMGTAFAIALVVIYMLVVWQFGNFIIPAVIMAPIPLTLLGIVPGHWLLNAEFTATSMIGWIALAGIIVRNSILLVDFTVQEYAKGVPFFDAVINSCASRTRPIMITAFALVGGSSVILSDPIFQGMAISLLFGVLVSTVLTLIVIPLGTLSAGEASCRNIAINMGLLPGDEDVDAKYNVVKDKKKSTTRVNSKVKADEAKKWVKDLLSKETQPKEQEVKQESTVQKTEQKTKQEVVVQEAEQEEKQGATATAQETEQDDIIVEEIIQDDSKKIDTKSDRIDISSLLKKEDKGDI</sequence>
<comment type="caution">
    <text evidence="3">The sequence shown here is derived from an EMBL/GenBank/DDBJ whole genome shotgun (WGS) entry which is preliminary data.</text>
</comment>
<dbReference type="GO" id="GO:0005886">
    <property type="term" value="C:plasma membrane"/>
    <property type="evidence" value="ECO:0007669"/>
    <property type="project" value="TreeGrafter"/>
</dbReference>
<dbReference type="Gene3D" id="3.30.70.1440">
    <property type="entry name" value="Multidrug efflux transporter AcrB pore domain"/>
    <property type="match status" value="1"/>
</dbReference>
<dbReference type="PANTHER" id="PTHR32063:SF16">
    <property type="entry name" value="CATION EFFLUX SYSTEM (ACRB_ACRD_ACRF FAMILY)"/>
    <property type="match status" value="1"/>
</dbReference>
<dbReference type="Gene3D" id="3.30.70.1320">
    <property type="entry name" value="Multidrug efflux transporter AcrB pore domain like"/>
    <property type="match status" value="1"/>
</dbReference>